<feature type="transmembrane region" description="Helical" evidence="6">
    <location>
        <begin position="367"/>
        <end position="386"/>
    </location>
</feature>
<keyword evidence="4 6" id="KW-1133">Transmembrane helix</keyword>
<feature type="transmembrane region" description="Helical" evidence="6">
    <location>
        <begin position="212"/>
        <end position="235"/>
    </location>
</feature>
<reference evidence="7 8" key="4">
    <citation type="journal article" date="2009" name="Appl. Environ. Microbiol.">
        <title>Comparative genome-wide transcriptional profiling of Azorhizobium caulinodans ORS571 grown under free-living and symbiotic conditions.</title>
        <authorList>
            <person name="Tsukada S."/>
            <person name="Aono T."/>
            <person name="Akiba N."/>
            <person name="Lee KB."/>
            <person name="Liu CT."/>
            <person name="Toyazaki H."/>
            <person name="Oyaizu H."/>
        </authorList>
    </citation>
    <scope>NUCLEOTIDE SEQUENCE [LARGE SCALE GENOMIC DNA]</scope>
    <source>
        <strain evidence="8">ATCC 43989 / DSM 5975 / JCM 20966 / LMG 6465 / NBRC 14845 / NCIMB 13405 / ORS 571</strain>
    </source>
</reference>
<reference evidence="7 8" key="6">
    <citation type="journal article" date="2011" name="Appl. Environ. Microbiol.">
        <title>Involvement of the azorhizobial chromosome partition gene (parA) in the onset of bacteroid differentiation during Sesbania rostrata stem nodule development.</title>
        <authorList>
            <person name="Liu CT."/>
            <person name="Lee KB."/>
            <person name="Wang YS."/>
            <person name="Peng MH."/>
            <person name="Lee KT."/>
            <person name="Suzuki S."/>
            <person name="Suzuki T."/>
            <person name="Oyaizu H."/>
        </authorList>
    </citation>
    <scope>NUCLEOTIDE SEQUENCE [LARGE SCALE GENOMIC DNA]</scope>
    <source>
        <strain evidence="8">ATCC 43989 / DSM 5975 / JCM 20966 / LMG 6465 / NBRC 14845 / NCIMB 13405 / ORS 571</strain>
    </source>
</reference>
<name>A8IK56_AZOC5</name>
<evidence type="ECO:0000256" key="4">
    <source>
        <dbReference type="ARBA" id="ARBA00022989"/>
    </source>
</evidence>
<dbReference type="AlphaFoldDB" id="A8IK56"/>
<evidence type="ECO:0000256" key="3">
    <source>
        <dbReference type="ARBA" id="ARBA00022692"/>
    </source>
</evidence>
<feature type="transmembrane region" description="Helical" evidence="6">
    <location>
        <begin position="165"/>
        <end position="183"/>
    </location>
</feature>
<feature type="transmembrane region" description="Helical" evidence="6">
    <location>
        <begin position="133"/>
        <end position="159"/>
    </location>
</feature>
<protein>
    <submittedName>
        <fullName evidence="7">MFS permease</fullName>
    </submittedName>
</protein>
<feature type="transmembrane region" description="Helical" evidence="6">
    <location>
        <begin position="43"/>
        <end position="62"/>
    </location>
</feature>
<evidence type="ECO:0000313" key="7">
    <source>
        <dbReference type="EMBL" id="BAF86401.1"/>
    </source>
</evidence>
<reference evidence="7 8" key="3">
    <citation type="journal article" date="2008" name="BMC Genomics">
        <title>The genome of the versatile nitrogen fixer Azorhizobium caulinodans ORS571.</title>
        <authorList>
            <person name="Lee KB."/>
            <person name="Backer P.D."/>
            <person name="Aono T."/>
            <person name="Liu CT."/>
            <person name="Suzuki S."/>
            <person name="Suzuki T."/>
            <person name="Kaneko T."/>
            <person name="Yamada M."/>
            <person name="Tabata S."/>
            <person name="Kupfer D.M."/>
            <person name="Najar F.Z."/>
            <person name="Wiley G.B."/>
            <person name="Roe B."/>
            <person name="Binnewies T.T."/>
            <person name="Ussery D.W."/>
            <person name="D'Haeze W."/>
            <person name="Herder J.D."/>
            <person name="Gevers D."/>
            <person name="Vereecke D."/>
            <person name="Holsters M."/>
            <person name="Oyaizu H."/>
        </authorList>
    </citation>
    <scope>NUCLEOTIDE SEQUENCE [LARGE SCALE GENOMIC DNA]</scope>
    <source>
        <strain evidence="8">ATCC 43989 / DSM 5975 / JCM 20966 / LMG 6465 / NBRC 14845 / NCIMB 13405 / ORS 571</strain>
    </source>
</reference>
<dbReference type="GO" id="GO:0005886">
    <property type="term" value="C:plasma membrane"/>
    <property type="evidence" value="ECO:0007669"/>
    <property type="project" value="UniProtKB-SubCell"/>
</dbReference>
<keyword evidence="5 6" id="KW-0472">Membrane</keyword>
<dbReference type="EMBL" id="AP009384">
    <property type="protein sequence ID" value="BAF86401.1"/>
    <property type="molecule type" value="Genomic_DNA"/>
</dbReference>
<dbReference type="Gene3D" id="1.20.1250.20">
    <property type="entry name" value="MFS general substrate transporter like domains"/>
    <property type="match status" value="1"/>
</dbReference>
<feature type="transmembrane region" description="Helical" evidence="6">
    <location>
        <begin position="300"/>
        <end position="320"/>
    </location>
</feature>
<dbReference type="Pfam" id="PF07690">
    <property type="entry name" value="MFS_1"/>
    <property type="match status" value="1"/>
</dbReference>
<evidence type="ECO:0000256" key="2">
    <source>
        <dbReference type="ARBA" id="ARBA00022475"/>
    </source>
</evidence>
<accession>A8IK56</accession>
<dbReference type="Proteomes" id="UP000000270">
    <property type="component" value="Chromosome"/>
</dbReference>
<evidence type="ECO:0000256" key="5">
    <source>
        <dbReference type="ARBA" id="ARBA00023136"/>
    </source>
</evidence>
<dbReference type="STRING" id="438753.AZC_0403"/>
<feature type="transmembrane region" description="Helical" evidence="6">
    <location>
        <begin position="98"/>
        <end position="121"/>
    </location>
</feature>
<proteinExistence type="predicted"/>
<dbReference type="KEGG" id="azc:AZC_0403"/>
<evidence type="ECO:0000313" key="8">
    <source>
        <dbReference type="Proteomes" id="UP000000270"/>
    </source>
</evidence>
<gene>
    <name evidence="7" type="ordered locus">AZC_0403</name>
</gene>
<evidence type="ECO:0000256" key="6">
    <source>
        <dbReference type="SAM" id="Phobius"/>
    </source>
</evidence>
<keyword evidence="3 6" id="KW-0812">Transmembrane</keyword>
<keyword evidence="8" id="KW-1185">Reference proteome</keyword>
<feature type="transmembrane region" description="Helical" evidence="6">
    <location>
        <begin position="74"/>
        <end position="92"/>
    </location>
</feature>
<dbReference type="InterPro" id="IPR011701">
    <property type="entry name" value="MFS"/>
</dbReference>
<dbReference type="RefSeq" id="WP_012168934.1">
    <property type="nucleotide sequence ID" value="NC_009937.1"/>
</dbReference>
<dbReference type="GO" id="GO:0022857">
    <property type="term" value="F:transmembrane transporter activity"/>
    <property type="evidence" value="ECO:0007669"/>
    <property type="project" value="InterPro"/>
</dbReference>
<dbReference type="SUPFAM" id="SSF103473">
    <property type="entry name" value="MFS general substrate transporter"/>
    <property type="match status" value="1"/>
</dbReference>
<organism evidence="7 8">
    <name type="scientific">Azorhizobium caulinodans (strain ATCC 43989 / DSM 5975 / JCM 20966 / LMG 6465 / NBRC 14845 / NCIMB 13405 / ORS 571)</name>
    <dbReference type="NCBI Taxonomy" id="438753"/>
    <lineage>
        <taxon>Bacteria</taxon>
        <taxon>Pseudomonadati</taxon>
        <taxon>Pseudomonadota</taxon>
        <taxon>Alphaproteobacteria</taxon>
        <taxon>Hyphomicrobiales</taxon>
        <taxon>Xanthobacteraceae</taxon>
        <taxon>Azorhizobium</taxon>
    </lineage>
</organism>
<dbReference type="eggNOG" id="COG2814">
    <property type="taxonomic scope" value="Bacteria"/>
</dbReference>
<dbReference type="PANTHER" id="PTHR43124:SF3">
    <property type="entry name" value="CHLORAMPHENICOL EFFLUX PUMP RV0191"/>
    <property type="match status" value="1"/>
</dbReference>
<dbReference type="InterPro" id="IPR050189">
    <property type="entry name" value="MFS_Efflux_Transporters"/>
</dbReference>
<feature type="transmembrane region" description="Helical" evidence="6">
    <location>
        <begin position="275"/>
        <end position="294"/>
    </location>
</feature>
<dbReference type="PANTHER" id="PTHR43124">
    <property type="entry name" value="PURINE EFFLUX PUMP PBUE"/>
    <property type="match status" value="1"/>
</dbReference>
<dbReference type="InterPro" id="IPR036259">
    <property type="entry name" value="MFS_trans_sf"/>
</dbReference>
<keyword evidence="2" id="KW-1003">Cell membrane</keyword>
<comment type="subcellular location">
    <subcellularLocation>
        <location evidence="1">Cell membrane</location>
        <topology evidence="1">Multi-pass membrane protein</topology>
    </subcellularLocation>
</comment>
<sequence length="402" mass="41604">MDAVLLRVLCVTAVIQLIAWGTASLLAIVGIRMAADLGMDVPTVFAGSTVFYCVMGVCSPVLGKGFVRHGARRMMMAGTLVAGPGFALIALSNGPLPYFAGWTLLGISGSAMLSTAAAILIHETAGARAQRAMGALMLATGLSSSLFWPTTAVLADLWGWRVTCWIYAGLHLAVCLPLLAFALPARTPAAAAAAPTEAVPAKPAPRLGRKRTFSLMMTAIALNGFVAFGFNAIFIELLKVEGVPPERAVAVGSLLGVLQVSARVIDFLGGGRWDGLTTGLWAGSFILAAPLIALMADGSLLVIGLFVLVYGLGTGAFAVARSTIPLVFYDQAAYARALSTIALPLNIGCAISPPLFMGMLLETGAHSVLLLATACALVTLAALAALRQFRPQRAIPELTPTG</sequence>
<dbReference type="HOGENOM" id="CLU_001265_59_0_5"/>
<reference evidence="7 8" key="5">
    <citation type="journal article" date="2010" name="Appl. Environ. Microbiol.">
        <title>phrR-like gene praR of Azorhizobium caulinodans ORS571 is essential for symbiosis with Sesbania rostrata and is involved in expression of reb genes.</title>
        <authorList>
            <person name="Akiba N."/>
            <person name="Aono T."/>
            <person name="Toyazaki H."/>
            <person name="Sato S."/>
            <person name="Oyaizu H."/>
        </authorList>
    </citation>
    <scope>NUCLEOTIDE SEQUENCE [LARGE SCALE GENOMIC DNA]</scope>
    <source>
        <strain evidence="8">ATCC 43989 / DSM 5975 / JCM 20966 / LMG 6465 / NBRC 14845 / NCIMB 13405 / ORS 571</strain>
    </source>
</reference>
<evidence type="ECO:0000256" key="1">
    <source>
        <dbReference type="ARBA" id="ARBA00004651"/>
    </source>
</evidence>
<reference evidence="7 8" key="1">
    <citation type="journal article" date="2007" name="Appl. Environ. Microbiol.">
        <title>Rhizobial factors required for stem nodule maturation and maintenance in Sesbania rostrata-Azorhizobium caulinodans ORS571 symbiosis.</title>
        <authorList>
            <person name="Suzuki S."/>
            <person name="Aono T."/>
            <person name="Lee KB."/>
            <person name="Suzuki T."/>
            <person name="Liu CT."/>
            <person name="Miwa H."/>
            <person name="Wakao S."/>
            <person name="Iki T."/>
            <person name="Oyaizu H."/>
        </authorList>
    </citation>
    <scope>NUCLEOTIDE SEQUENCE [LARGE SCALE GENOMIC DNA]</scope>
    <source>
        <strain evidence="8">ATCC 43989 / DSM 5975 / JCM 20966 / LMG 6465 / NBRC 14845 / NCIMB 13405 / ORS 571</strain>
    </source>
</reference>
<reference evidence="8" key="2">
    <citation type="submission" date="2007-04" db="EMBL/GenBank/DDBJ databases">
        <title>Complete genome sequence of the nitrogen-fixing bacterium Azorhizobium caulinodans ORS571.</title>
        <authorList>
            <person name="Lee K.B."/>
            <person name="Backer P.D."/>
            <person name="Aono T."/>
            <person name="Liu C.T."/>
            <person name="Suzuki S."/>
            <person name="Suzuki T."/>
            <person name="Kaneko T."/>
            <person name="Yamada M."/>
            <person name="Tabata S."/>
            <person name="Kupfer D.M."/>
            <person name="Najar F.Z."/>
            <person name="Wiley G.B."/>
            <person name="Roe B."/>
            <person name="Binnewies T."/>
            <person name="Ussery D."/>
            <person name="Vereecke D."/>
            <person name="Gevers D."/>
            <person name="Holsters M."/>
            <person name="Oyaizu H."/>
        </authorList>
    </citation>
    <scope>NUCLEOTIDE SEQUENCE [LARGE SCALE GENOMIC DNA]</scope>
    <source>
        <strain evidence="8">ATCC 43989 / DSM 5975 / JCM 20966 / LMG 6465 / NBRC 14845 / NCIMB 13405 / ORS 571</strain>
    </source>
</reference>